<feature type="non-terminal residue" evidence="1">
    <location>
        <position position="90"/>
    </location>
</feature>
<gene>
    <name evidence="1" type="ORF">L9F63_024543</name>
</gene>
<reference evidence="1" key="2">
    <citation type="submission" date="2023-05" db="EMBL/GenBank/DDBJ databases">
        <authorList>
            <person name="Fouks B."/>
        </authorList>
    </citation>
    <scope>NUCLEOTIDE SEQUENCE</scope>
    <source>
        <strain evidence="1">Stay&amp;Tobe</strain>
        <tissue evidence="1">Testes</tissue>
    </source>
</reference>
<evidence type="ECO:0000313" key="2">
    <source>
        <dbReference type="Proteomes" id="UP001233999"/>
    </source>
</evidence>
<dbReference type="AlphaFoldDB" id="A0AAD7ZFD5"/>
<organism evidence="1 2">
    <name type="scientific">Diploptera punctata</name>
    <name type="common">Pacific beetle cockroach</name>
    <dbReference type="NCBI Taxonomy" id="6984"/>
    <lineage>
        <taxon>Eukaryota</taxon>
        <taxon>Metazoa</taxon>
        <taxon>Ecdysozoa</taxon>
        <taxon>Arthropoda</taxon>
        <taxon>Hexapoda</taxon>
        <taxon>Insecta</taxon>
        <taxon>Pterygota</taxon>
        <taxon>Neoptera</taxon>
        <taxon>Polyneoptera</taxon>
        <taxon>Dictyoptera</taxon>
        <taxon>Blattodea</taxon>
        <taxon>Blaberoidea</taxon>
        <taxon>Blaberidae</taxon>
        <taxon>Diplopterinae</taxon>
        <taxon>Diploptera</taxon>
    </lineage>
</organism>
<feature type="non-terminal residue" evidence="1">
    <location>
        <position position="1"/>
    </location>
</feature>
<reference evidence="1" key="1">
    <citation type="journal article" date="2023" name="IScience">
        <title>Live-bearing cockroach genome reveals convergent evolutionary mechanisms linked to viviparity in insects and beyond.</title>
        <authorList>
            <person name="Fouks B."/>
            <person name="Harrison M.C."/>
            <person name="Mikhailova A.A."/>
            <person name="Marchal E."/>
            <person name="English S."/>
            <person name="Carruthers M."/>
            <person name="Jennings E.C."/>
            <person name="Chiamaka E.L."/>
            <person name="Frigard R.A."/>
            <person name="Pippel M."/>
            <person name="Attardo G.M."/>
            <person name="Benoit J.B."/>
            <person name="Bornberg-Bauer E."/>
            <person name="Tobe S.S."/>
        </authorList>
    </citation>
    <scope>NUCLEOTIDE SEQUENCE</scope>
    <source>
        <strain evidence="1">Stay&amp;Tobe</strain>
    </source>
</reference>
<protein>
    <submittedName>
        <fullName evidence="1">Uncharacterized protein</fullName>
    </submittedName>
</protein>
<evidence type="ECO:0000313" key="1">
    <source>
        <dbReference type="EMBL" id="KAJ9579346.1"/>
    </source>
</evidence>
<accession>A0AAD7ZFD5</accession>
<name>A0AAD7ZFD5_DIPPU</name>
<comment type="caution">
    <text evidence="1">The sequence shown here is derived from an EMBL/GenBank/DDBJ whole genome shotgun (WGS) entry which is preliminary data.</text>
</comment>
<dbReference type="EMBL" id="JASPKZ010008486">
    <property type="protein sequence ID" value="KAJ9579346.1"/>
    <property type="molecule type" value="Genomic_DNA"/>
</dbReference>
<keyword evidence="2" id="KW-1185">Reference proteome</keyword>
<sequence>RSTINQPVWNRYLLSKFLAMLDGPKWLQEYYVPITAHFNYLEYYNTIISITFIIRKDRNMLKLSQKKGHCVPITYNPRGNFNPSLLCVCT</sequence>
<dbReference type="Proteomes" id="UP001233999">
    <property type="component" value="Unassembled WGS sequence"/>
</dbReference>
<proteinExistence type="predicted"/>